<dbReference type="EMBL" id="EU978930">
    <property type="protein sequence ID" value="ACM40919.1"/>
    <property type="molecule type" value="mRNA"/>
</dbReference>
<proteinExistence type="evidence at transcript level"/>
<keyword evidence="1" id="KW-0732">Signal</keyword>
<dbReference type="AlphaFoldDB" id="B9URM2"/>
<sequence length="85" mass="9520">MKLLLLIIGLGVVSAATIKYKNNKPSSMEVSIPLKVYETANDEYKNVQPITITIGTPDKEGRGLKRCWTKVWVVKICTFILPENV</sequence>
<feature type="signal peptide" evidence="1">
    <location>
        <begin position="1"/>
        <end position="15"/>
    </location>
</feature>
<feature type="chain" id="PRO_5012113042" evidence="1">
    <location>
        <begin position="16"/>
        <end position="85"/>
    </location>
</feature>
<evidence type="ECO:0000313" key="2">
    <source>
        <dbReference type="EMBL" id="ACM40919.1"/>
    </source>
</evidence>
<name>B9URM2_CULNU</name>
<evidence type="ECO:0000256" key="1">
    <source>
        <dbReference type="SAM" id="SignalP"/>
    </source>
</evidence>
<organism evidence="2">
    <name type="scientific">Culicoides nubeculosus</name>
    <name type="common">Biting midge</name>
    <dbReference type="NCBI Taxonomy" id="144565"/>
    <lineage>
        <taxon>Eukaryota</taxon>
        <taxon>Metazoa</taxon>
        <taxon>Ecdysozoa</taxon>
        <taxon>Arthropoda</taxon>
        <taxon>Hexapoda</taxon>
        <taxon>Insecta</taxon>
        <taxon>Pterygota</taxon>
        <taxon>Neoptera</taxon>
        <taxon>Endopterygota</taxon>
        <taxon>Diptera</taxon>
        <taxon>Nematocera</taxon>
        <taxon>Chironomoidea</taxon>
        <taxon>Ceratopogonidae</taxon>
        <taxon>Ceratopogoninae</taxon>
        <taxon>Culicoides</taxon>
        <taxon>Monoculicoides</taxon>
    </lineage>
</organism>
<protein>
    <submittedName>
        <fullName evidence="2">Secreted salivary protein</fullName>
    </submittedName>
</protein>
<reference evidence="2" key="1">
    <citation type="journal article" date="2009" name="Insect Mol. Biol.">
        <title>Identification and isolation of cDNA clones encoding the abundant secreted proteins in the saliva proteome of Culicoides nubeculosus.</title>
        <authorList>
            <person name="Russell C.L."/>
            <person name="Heesom K.J."/>
            <person name="Arthur C.J."/>
            <person name="Helps C.R."/>
            <person name="Mellor P.S."/>
            <person name="Day M.J."/>
            <person name="Torsteinsdottir S."/>
            <person name="Bjoernsdottir T.S."/>
            <person name="Wilson A.D."/>
        </authorList>
    </citation>
    <scope>NUCLEOTIDE SEQUENCE</scope>
    <source>
        <tissue evidence="2">Salivary gland</tissue>
    </source>
</reference>
<accession>B9URM2</accession>